<dbReference type="Proteomes" id="UP001311915">
    <property type="component" value="Unassembled WGS sequence"/>
</dbReference>
<comment type="subunit">
    <text evidence="7">Component of the Mediator complex.</text>
</comment>
<evidence type="ECO:0000256" key="1">
    <source>
        <dbReference type="ARBA" id="ARBA00004123"/>
    </source>
</evidence>
<evidence type="ECO:0000256" key="5">
    <source>
        <dbReference type="ARBA" id="ARBA00023163"/>
    </source>
</evidence>
<evidence type="ECO:0000256" key="7">
    <source>
        <dbReference type="RuleBase" id="RU365082"/>
    </source>
</evidence>
<dbReference type="GO" id="GO:0003712">
    <property type="term" value="F:transcription coregulator activity"/>
    <property type="evidence" value="ECO:0007669"/>
    <property type="project" value="UniProtKB-UniRule"/>
</dbReference>
<protein>
    <recommendedName>
        <fullName evidence="7">Mediator of RNA polymerase II transcription subunit 14</fullName>
    </recommendedName>
    <alternativeName>
        <fullName evidence="7">Mediator complex subunit 14</fullName>
    </alternativeName>
</protein>
<dbReference type="GO" id="GO:0016592">
    <property type="term" value="C:mediator complex"/>
    <property type="evidence" value="ECO:0007669"/>
    <property type="project" value="UniProtKB-UniRule"/>
</dbReference>
<sequence>MAELGALISRAAEKSYVRLKELVEKCNSSNLSDSEKKIGIHKYITKTKQRMLRLNVLLKCLSSHDSCFTYAADSLFFMYEGLLQQTRAPIYDVPSAVEVLRTGSYECLPKCMEDVGLQRLLNDDQQRQGLKKLDVLVRSKLLEVEVPKDITEVKVSDGTVLLCVDREFKVLVTLGYRGHLLMWRILYMELFVGELDDNDCCRTTINDLIQLYSILHELCVALVMNKVVRQVQRLCKGRWKDAIRFELIDNIS</sequence>
<comment type="caution">
    <text evidence="9">The sequence shown here is derived from an EMBL/GenBank/DDBJ whole genome shotgun (WGS) entry which is preliminary data.</text>
</comment>
<dbReference type="InterPro" id="IPR055122">
    <property type="entry name" value="Med14_N"/>
</dbReference>
<gene>
    <name evidence="9" type="ORF">R3W88_011114</name>
</gene>
<evidence type="ECO:0000313" key="10">
    <source>
        <dbReference type="Proteomes" id="UP001311915"/>
    </source>
</evidence>
<keyword evidence="10" id="KW-1185">Reference proteome</keyword>
<dbReference type="GO" id="GO:0006357">
    <property type="term" value="P:regulation of transcription by RNA polymerase II"/>
    <property type="evidence" value="ECO:0007669"/>
    <property type="project" value="InterPro"/>
</dbReference>
<accession>A0AAV9L5A2</accession>
<comment type="function">
    <text evidence="7">Component of the Mediator complex, a coactivator involved in the regulated transcription of nearly all RNA polymerase II-dependent genes. Mediator functions as a bridge to convey information from gene-specific regulatory proteins to the basal RNA polymerase II transcription machinery. Mediator is recruited to promoters by direct interactions with regulatory proteins and serves as a scaffold for the assembly of a functional preinitiation complex with RNA polymerase II and the general transcription factors.</text>
</comment>
<keyword evidence="5 7" id="KW-0804">Transcription</keyword>
<reference evidence="9 10" key="1">
    <citation type="submission" date="2023-10" db="EMBL/GenBank/DDBJ databases">
        <title>Genome-Wide Identification Analysis in wild type Solanum Pinnatisectum Reveals Some Genes Defensing Phytophthora Infestans.</title>
        <authorList>
            <person name="Sun C."/>
        </authorList>
    </citation>
    <scope>NUCLEOTIDE SEQUENCE [LARGE SCALE GENOMIC DNA]</scope>
    <source>
        <strain evidence="9">LQN</strain>
        <tissue evidence="9">Leaf</tissue>
    </source>
</reference>
<comment type="subcellular location">
    <subcellularLocation>
        <location evidence="1 7">Nucleus</location>
    </subcellularLocation>
</comment>
<comment type="similarity">
    <text evidence="2 7">Belongs to the Mediator complex subunit 14 family.</text>
</comment>
<evidence type="ECO:0000259" key="8">
    <source>
        <dbReference type="Pfam" id="PF08638"/>
    </source>
</evidence>
<dbReference type="GO" id="GO:0070847">
    <property type="term" value="C:core mediator complex"/>
    <property type="evidence" value="ECO:0007669"/>
    <property type="project" value="TreeGrafter"/>
</dbReference>
<dbReference type="PANTHER" id="PTHR12809:SF2">
    <property type="entry name" value="MEDIATOR OF RNA POLYMERASE II TRANSCRIPTION SUBUNIT 14"/>
    <property type="match status" value="1"/>
</dbReference>
<name>A0AAV9L5A2_9SOLN</name>
<keyword evidence="4 7" id="KW-0010">Activator</keyword>
<dbReference type="Pfam" id="PF08638">
    <property type="entry name" value="Med14"/>
    <property type="match status" value="1"/>
</dbReference>
<keyword evidence="6 7" id="KW-0539">Nucleus</keyword>
<evidence type="ECO:0000256" key="3">
    <source>
        <dbReference type="ARBA" id="ARBA00023015"/>
    </source>
</evidence>
<evidence type="ECO:0000256" key="6">
    <source>
        <dbReference type="ARBA" id="ARBA00023242"/>
    </source>
</evidence>
<dbReference type="PANTHER" id="PTHR12809">
    <property type="entry name" value="MEDIATOR COMPLEX SUBUNIT"/>
    <property type="match status" value="1"/>
</dbReference>
<proteinExistence type="inferred from homology"/>
<evidence type="ECO:0000256" key="4">
    <source>
        <dbReference type="ARBA" id="ARBA00023159"/>
    </source>
</evidence>
<evidence type="ECO:0000313" key="9">
    <source>
        <dbReference type="EMBL" id="KAK4720881.1"/>
    </source>
</evidence>
<dbReference type="EMBL" id="JAWPEI010000007">
    <property type="protein sequence ID" value="KAK4720881.1"/>
    <property type="molecule type" value="Genomic_DNA"/>
</dbReference>
<feature type="domain" description="Mediator complex subunit MED14 N-terminal" evidence="8">
    <location>
        <begin position="58"/>
        <end position="175"/>
    </location>
</feature>
<organism evidence="9 10">
    <name type="scientific">Solanum pinnatisectum</name>
    <name type="common">tansyleaf nightshade</name>
    <dbReference type="NCBI Taxonomy" id="50273"/>
    <lineage>
        <taxon>Eukaryota</taxon>
        <taxon>Viridiplantae</taxon>
        <taxon>Streptophyta</taxon>
        <taxon>Embryophyta</taxon>
        <taxon>Tracheophyta</taxon>
        <taxon>Spermatophyta</taxon>
        <taxon>Magnoliopsida</taxon>
        <taxon>eudicotyledons</taxon>
        <taxon>Gunneridae</taxon>
        <taxon>Pentapetalae</taxon>
        <taxon>asterids</taxon>
        <taxon>lamiids</taxon>
        <taxon>Solanales</taxon>
        <taxon>Solanaceae</taxon>
        <taxon>Solanoideae</taxon>
        <taxon>Solaneae</taxon>
        <taxon>Solanum</taxon>
    </lineage>
</organism>
<dbReference type="AlphaFoldDB" id="A0AAV9L5A2"/>
<keyword evidence="3 7" id="KW-0805">Transcription regulation</keyword>
<evidence type="ECO:0000256" key="2">
    <source>
        <dbReference type="ARBA" id="ARBA00007813"/>
    </source>
</evidence>
<dbReference type="InterPro" id="IPR013947">
    <property type="entry name" value="Mediator_Med14"/>
</dbReference>